<accession>A0ABW8DF89</accession>
<evidence type="ECO:0000313" key="9">
    <source>
        <dbReference type="EMBL" id="MFJ1270190.1"/>
    </source>
</evidence>
<keyword evidence="2 6" id="KW-0699">rRNA-binding</keyword>
<dbReference type="Proteomes" id="UP001615550">
    <property type="component" value="Unassembled WGS sequence"/>
</dbReference>
<evidence type="ECO:0000256" key="3">
    <source>
        <dbReference type="ARBA" id="ARBA00022884"/>
    </source>
</evidence>
<dbReference type="InterPro" id="IPR000235">
    <property type="entry name" value="Ribosomal_uS7"/>
</dbReference>
<comment type="function">
    <text evidence="6">One of the primary rRNA binding proteins, it binds directly to 16S rRNA where it nucleates assembly of the head domain of the 30S subunit. Is located at the subunit interface close to the decoding center, probably blocks exit of the E-site tRNA.</text>
</comment>
<keyword evidence="3 6" id="KW-0694">RNA-binding</keyword>
<dbReference type="SUPFAM" id="SSF47973">
    <property type="entry name" value="Ribosomal protein S7"/>
    <property type="match status" value="1"/>
</dbReference>
<dbReference type="Gene3D" id="1.10.455.10">
    <property type="entry name" value="Ribosomal protein S7 domain"/>
    <property type="match status" value="1"/>
</dbReference>
<evidence type="ECO:0000259" key="8">
    <source>
        <dbReference type="Pfam" id="PF00177"/>
    </source>
</evidence>
<evidence type="ECO:0000256" key="7">
    <source>
        <dbReference type="RuleBase" id="RU003619"/>
    </source>
</evidence>
<evidence type="ECO:0000313" key="10">
    <source>
        <dbReference type="Proteomes" id="UP001615550"/>
    </source>
</evidence>
<comment type="caution">
    <text evidence="9">The sequence shown here is derived from an EMBL/GenBank/DDBJ whole genome shotgun (WGS) entry which is preliminary data.</text>
</comment>
<proteinExistence type="inferred from homology"/>
<dbReference type="InterPro" id="IPR023798">
    <property type="entry name" value="Ribosomal_uS7_dom"/>
</dbReference>
<dbReference type="NCBIfam" id="TIGR01029">
    <property type="entry name" value="rpsG_bact"/>
    <property type="match status" value="1"/>
</dbReference>
<evidence type="ECO:0000256" key="2">
    <source>
        <dbReference type="ARBA" id="ARBA00022730"/>
    </source>
</evidence>
<feature type="domain" description="Small ribosomal subunit protein uS7" evidence="8">
    <location>
        <begin position="2"/>
        <end position="168"/>
    </location>
</feature>
<dbReference type="RefSeq" id="WP_400188977.1">
    <property type="nucleotide sequence ID" value="NZ_JBGORX010000016.1"/>
</dbReference>
<dbReference type="GO" id="GO:0005840">
    <property type="term" value="C:ribosome"/>
    <property type="evidence" value="ECO:0007669"/>
    <property type="project" value="UniProtKB-KW"/>
</dbReference>
<protein>
    <recommendedName>
        <fullName evidence="6">Small ribosomal subunit protein uS7</fullName>
    </recommendedName>
</protein>
<dbReference type="CDD" id="cd14869">
    <property type="entry name" value="uS7_Bacteria"/>
    <property type="match status" value="1"/>
</dbReference>
<reference evidence="9 10" key="1">
    <citation type="submission" date="2024-08" db="EMBL/GenBank/DDBJ databases">
        <title>Draft Genome Sequence of Legionella lytica strain DSB2004, Isolated From a Fire Sprinkler System.</title>
        <authorList>
            <person name="Everhart A.D."/>
            <person name="Kidane D.T."/>
            <person name="Farone A.L."/>
            <person name="Farone M.B."/>
        </authorList>
    </citation>
    <scope>NUCLEOTIDE SEQUENCE [LARGE SCALE GENOMIC DNA]</scope>
    <source>
        <strain evidence="9 10">DSB2004</strain>
    </source>
</reference>
<evidence type="ECO:0000256" key="5">
    <source>
        <dbReference type="ARBA" id="ARBA00023274"/>
    </source>
</evidence>
<sequence>MPRRREVPKREILPDPKHHSELLAKFINVLMVSGKKSTAEKIIYGALSVMEERIKKMKKSDEDGESGSTSATGSSPVLRYFEDALNNVRPSVEVRSRRVGGATYQVPVEVRHDRSIALGMRWIVQAARSRGEKGMMLRLAGELSDAFESKGSAVKKREDTHKMAKANQAFAHFRWN</sequence>
<keyword evidence="4 6" id="KW-0689">Ribosomal protein</keyword>
<comment type="subunit">
    <text evidence="6">Part of the 30S ribosomal subunit. Contacts proteins S9 and S11.</text>
</comment>
<dbReference type="PIRSF" id="PIRSF002122">
    <property type="entry name" value="RPS7p_RPS7a_RPS5e_RPS7o"/>
    <property type="match status" value="1"/>
</dbReference>
<dbReference type="PANTHER" id="PTHR11205">
    <property type="entry name" value="RIBOSOMAL PROTEIN S7"/>
    <property type="match status" value="1"/>
</dbReference>
<evidence type="ECO:0000256" key="6">
    <source>
        <dbReference type="HAMAP-Rule" id="MF_00480"/>
    </source>
</evidence>
<dbReference type="InterPro" id="IPR020606">
    <property type="entry name" value="Ribosomal_uS7_CS"/>
</dbReference>
<dbReference type="PROSITE" id="PS00052">
    <property type="entry name" value="RIBOSOMAL_S7"/>
    <property type="match status" value="1"/>
</dbReference>
<organism evidence="9 10">
    <name type="scientific">Legionella lytica</name>
    <dbReference type="NCBI Taxonomy" id="96232"/>
    <lineage>
        <taxon>Bacteria</taxon>
        <taxon>Pseudomonadati</taxon>
        <taxon>Pseudomonadota</taxon>
        <taxon>Gammaproteobacteria</taxon>
        <taxon>Legionellales</taxon>
        <taxon>Legionellaceae</taxon>
        <taxon>Legionella</taxon>
    </lineage>
</organism>
<keyword evidence="5 6" id="KW-0687">Ribonucleoprotein</keyword>
<keyword evidence="6" id="KW-0820">tRNA-binding</keyword>
<dbReference type="Pfam" id="PF00177">
    <property type="entry name" value="Ribosomal_S7"/>
    <property type="match status" value="1"/>
</dbReference>
<dbReference type="InterPro" id="IPR036823">
    <property type="entry name" value="Ribosomal_uS7_dom_sf"/>
</dbReference>
<comment type="similarity">
    <text evidence="1 6 7">Belongs to the universal ribosomal protein uS7 family.</text>
</comment>
<dbReference type="HAMAP" id="MF_00480_B">
    <property type="entry name" value="Ribosomal_uS7_B"/>
    <property type="match status" value="1"/>
</dbReference>
<name>A0ABW8DF89_9GAMM</name>
<gene>
    <name evidence="6 9" type="primary">rpsG</name>
    <name evidence="9" type="ORF">ACD661_16675</name>
</gene>
<dbReference type="EMBL" id="JBGORX010000016">
    <property type="protein sequence ID" value="MFJ1270190.1"/>
    <property type="molecule type" value="Genomic_DNA"/>
</dbReference>
<evidence type="ECO:0000256" key="1">
    <source>
        <dbReference type="ARBA" id="ARBA00007151"/>
    </source>
</evidence>
<keyword evidence="10" id="KW-1185">Reference proteome</keyword>
<dbReference type="InterPro" id="IPR005717">
    <property type="entry name" value="Ribosomal_uS7_bac/org-type"/>
</dbReference>
<evidence type="ECO:0000256" key="4">
    <source>
        <dbReference type="ARBA" id="ARBA00022980"/>
    </source>
</evidence>